<keyword evidence="1" id="KW-0472">Membrane</keyword>
<evidence type="ECO:0000313" key="2">
    <source>
        <dbReference type="EMBL" id="PYF43754.1"/>
    </source>
</evidence>
<keyword evidence="1" id="KW-0812">Transmembrane</keyword>
<feature type="transmembrane region" description="Helical" evidence="1">
    <location>
        <begin position="12"/>
        <end position="32"/>
    </location>
</feature>
<gene>
    <name evidence="2" type="ORF">BCF88_10172</name>
</gene>
<proteinExistence type="predicted"/>
<keyword evidence="1" id="KW-1133">Transmembrane helix</keyword>
<evidence type="ECO:0000313" key="3">
    <source>
        <dbReference type="Proteomes" id="UP000247715"/>
    </source>
</evidence>
<dbReference type="EMBL" id="QKLP01000001">
    <property type="protein sequence ID" value="PYF43754.1"/>
    <property type="molecule type" value="Genomic_DNA"/>
</dbReference>
<sequence>MKTGLLTHRMKLILFSISIAILFLLFFIILFAKLSNPYKVSIYNYESYLGKEIINKIKKNYSYHVFKNLDEFTRAIKNKKAVAGVSSDYQIAQLILENELKKINFKKVYGIEYEDNNKKEVISALYTDEVNKQFAYFDNWLINEIKKINPENKKNKPYIFYNEKKQAIGFDINNDGQIDNFYEFLIPYFTLDKMIVYNPENSQIAKKKRNNLKENQNFDDIKDGKTWLETIKKLTNKYKKPRIYWTNWFLDNTMIGQFYAHDKKNDQKENDIWKEFNKDNYKDILNDFNEFVINSTGSSIKDINRNKLVTDGQELVSSIIEPNTGKADIAIMYNGDALDAYYGQDNFASLPEKNNISFVRPKDTYMNIDAWIISKDTSDSQANLLLSVLNENLYADTNKKTKELENQYLNNVFNNLKNKQPTKETEFLKNLFDNDDINQAKNLEKIDAGFFKENYEEFQNAWDYDNLPHLMNFHQINYSPSFKNIKNFLKKWYFLDDEKNPDKKALNIFDFVESAANDQAKINFRAYQPLNLELKTKMIEYYYQITNS</sequence>
<dbReference type="RefSeq" id="WP_110858116.1">
    <property type="nucleotide sequence ID" value="NZ_LS991949.1"/>
</dbReference>
<dbReference type="AlphaFoldDB" id="A0A318U8L0"/>
<name>A0A318U8L0_9BACT</name>
<evidence type="ECO:0000256" key="1">
    <source>
        <dbReference type="SAM" id="Phobius"/>
    </source>
</evidence>
<organism evidence="2 3">
    <name type="scientific">Metamycoplasma alkalescens</name>
    <dbReference type="NCBI Taxonomy" id="45363"/>
    <lineage>
        <taxon>Bacteria</taxon>
        <taxon>Bacillati</taxon>
        <taxon>Mycoplasmatota</taxon>
        <taxon>Mycoplasmoidales</taxon>
        <taxon>Metamycoplasmataceae</taxon>
        <taxon>Metamycoplasma</taxon>
    </lineage>
</organism>
<protein>
    <submittedName>
        <fullName evidence="2">Spermidine/putrescine transport system substrate-binding protein</fullName>
    </submittedName>
</protein>
<dbReference type="Proteomes" id="UP000247715">
    <property type="component" value="Unassembled WGS sequence"/>
</dbReference>
<comment type="caution">
    <text evidence="2">The sequence shown here is derived from an EMBL/GenBank/DDBJ whole genome shotgun (WGS) entry which is preliminary data.</text>
</comment>
<reference evidence="2 3" key="1">
    <citation type="submission" date="2018-06" db="EMBL/GenBank/DDBJ databases">
        <title>Genomic Encyclopedia of Archaeal and Bacterial Type Strains, Phase II (KMG-II): from individual species to whole genera.</title>
        <authorList>
            <person name="Goeker M."/>
        </authorList>
    </citation>
    <scope>NUCLEOTIDE SEQUENCE [LARGE SCALE GENOMIC DNA]</scope>
    <source>
        <strain evidence="2 3">ATCC 29103</strain>
    </source>
</reference>
<accession>A0A318U8L0</accession>